<feature type="domain" description="Glycosyl hydrolase family 32 N-terminal" evidence="4">
    <location>
        <begin position="111"/>
        <end position="392"/>
    </location>
</feature>
<accession>A0A512RRK8</accession>
<comment type="caution">
    <text evidence="5">The sequence shown here is derived from an EMBL/GenBank/DDBJ whole genome shotgun (WGS) entry which is preliminary data.</text>
</comment>
<dbReference type="Pfam" id="PF00251">
    <property type="entry name" value="Glyco_hydro_32N"/>
    <property type="match status" value="1"/>
</dbReference>
<dbReference type="CDD" id="cd18622">
    <property type="entry name" value="GH32_Inu-like"/>
    <property type="match status" value="1"/>
</dbReference>
<evidence type="ECO:0000256" key="3">
    <source>
        <dbReference type="ARBA" id="ARBA00023295"/>
    </source>
</evidence>
<dbReference type="InterPro" id="IPR001362">
    <property type="entry name" value="Glyco_hydro_32"/>
</dbReference>
<sequence>MLAQTASAQQFSKTFKASQKWLALPVKNGAPKKNVELWIDGENERWFDIELADGEPDWYAYLDISDWKGMDIELRVDKLDAASKAFNPIRQSDEDKNEGVLYKEKLRGQFHFSPKRGWTNDPNGMVYYNGEYHLFFQHNPYGVKWGNMHWGHAVSKDLVHWTELGEALYPDKFGPMFSGGAVVDSNNTSGFGQAGKPPMVMFFTGARSWGQGLAWSTDGRTFSKMDRTVVHRINKDNRDPKVIWHAPTKKWVMVLWVERENGQNSMQFLNSPDLKHWTKTSITMGGRGDDRYLFECPEFFELPVEGRPGEKKWVLTAANSEYAIGTFDGITFTPEAERLQGQRGRDFYAAQTFSDQPQGRRIEIGWWRTHTDKGGNSFNQSQSIPMELKLVPTAEGLRLTRTPVKELEVLREKTYTVKARSLKEGGSNPFADIQEELLEIRTTIEPGKASQVTLDINGLPVVYDVAKQQLQIDGVNAPAPLVNGKLSLIIYADRIGVEVFTADGLLFMPVNVNIDTTKRSLGLSVKGGTAKLGKTTVYGLKSIW</sequence>
<gene>
    <name evidence="5" type="ORF">CCY01nite_45740</name>
</gene>
<reference evidence="5 6" key="1">
    <citation type="submission" date="2019-07" db="EMBL/GenBank/DDBJ databases">
        <title>Whole genome shotgun sequence of Chitinophaga cymbidii NBRC 109752.</title>
        <authorList>
            <person name="Hosoyama A."/>
            <person name="Uohara A."/>
            <person name="Ohji S."/>
            <person name="Ichikawa N."/>
        </authorList>
    </citation>
    <scope>NUCLEOTIDE SEQUENCE [LARGE SCALE GENOMIC DNA]</scope>
    <source>
        <strain evidence="5 6">NBRC 109752</strain>
    </source>
</reference>
<organism evidence="5 6">
    <name type="scientific">Chitinophaga cymbidii</name>
    <dbReference type="NCBI Taxonomy" id="1096750"/>
    <lineage>
        <taxon>Bacteria</taxon>
        <taxon>Pseudomonadati</taxon>
        <taxon>Bacteroidota</taxon>
        <taxon>Chitinophagia</taxon>
        <taxon>Chitinophagales</taxon>
        <taxon>Chitinophagaceae</taxon>
        <taxon>Chitinophaga</taxon>
    </lineage>
</organism>
<evidence type="ECO:0000256" key="2">
    <source>
        <dbReference type="ARBA" id="ARBA00022801"/>
    </source>
</evidence>
<dbReference type="Gene3D" id="2.60.120.560">
    <property type="entry name" value="Exo-inulinase, domain 1"/>
    <property type="match status" value="1"/>
</dbReference>
<dbReference type="SUPFAM" id="SSF75005">
    <property type="entry name" value="Arabinanase/levansucrase/invertase"/>
    <property type="match status" value="1"/>
</dbReference>
<keyword evidence="6" id="KW-1185">Reference proteome</keyword>
<proteinExistence type="inferred from homology"/>
<evidence type="ECO:0000313" key="5">
    <source>
        <dbReference type="EMBL" id="GEP98314.1"/>
    </source>
</evidence>
<dbReference type="Proteomes" id="UP000321436">
    <property type="component" value="Unassembled WGS sequence"/>
</dbReference>
<dbReference type="InterPro" id="IPR023296">
    <property type="entry name" value="Glyco_hydro_beta-prop_sf"/>
</dbReference>
<dbReference type="InterPro" id="IPR013148">
    <property type="entry name" value="Glyco_hydro_32_N"/>
</dbReference>
<dbReference type="SUPFAM" id="SSF49899">
    <property type="entry name" value="Concanavalin A-like lectins/glucanases"/>
    <property type="match status" value="1"/>
</dbReference>
<comment type="similarity">
    <text evidence="1">Belongs to the glycosyl hydrolase 32 family.</text>
</comment>
<evidence type="ECO:0000259" key="4">
    <source>
        <dbReference type="Pfam" id="PF00251"/>
    </source>
</evidence>
<dbReference type="PANTHER" id="PTHR42800:SF1">
    <property type="entry name" value="EXOINULINASE INUD (AFU_ORTHOLOGUE AFUA_5G00480)"/>
    <property type="match status" value="1"/>
</dbReference>
<dbReference type="SMART" id="SM00640">
    <property type="entry name" value="Glyco_32"/>
    <property type="match status" value="1"/>
</dbReference>
<evidence type="ECO:0000256" key="1">
    <source>
        <dbReference type="ARBA" id="ARBA00009902"/>
    </source>
</evidence>
<name>A0A512RRK8_9BACT</name>
<evidence type="ECO:0000313" key="6">
    <source>
        <dbReference type="Proteomes" id="UP000321436"/>
    </source>
</evidence>
<dbReference type="EMBL" id="BKAU01000006">
    <property type="protein sequence ID" value="GEP98314.1"/>
    <property type="molecule type" value="Genomic_DNA"/>
</dbReference>
<dbReference type="GO" id="GO:0004575">
    <property type="term" value="F:sucrose alpha-glucosidase activity"/>
    <property type="evidence" value="ECO:0007669"/>
    <property type="project" value="TreeGrafter"/>
</dbReference>
<dbReference type="PANTHER" id="PTHR42800">
    <property type="entry name" value="EXOINULINASE INUD (AFU_ORTHOLOGUE AFUA_5G00480)"/>
    <property type="match status" value="1"/>
</dbReference>
<dbReference type="Gene3D" id="2.115.10.20">
    <property type="entry name" value="Glycosyl hydrolase domain, family 43"/>
    <property type="match status" value="1"/>
</dbReference>
<dbReference type="AlphaFoldDB" id="A0A512RRK8"/>
<keyword evidence="3" id="KW-0326">Glycosidase</keyword>
<dbReference type="InterPro" id="IPR013320">
    <property type="entry name" value="ConA-like_dom_sf"/>
</dbReference>
<dbReference type="GO" id="GO:0005987">
    <property type="term" value="P:sucrose catabolic process"/>
    <property type="evidence" value="ECO:0007669"/>
    <property type="project" value="TreeGrafter"/>
</dbReference>
<keyword evidence="2" id="KW-0378">Hydrolase</keyword>
<protein>
    <submittedName>
        <fullName evidence="5">2,6-beta-D-fructofuranosidase</fullName>
    </submittedName>
</protein>
<dbReference type="GO" id="GO:0005737">
    <property type="term" value="C:cytoplasm"/>
    <property type="evidence" value="ECO:0007669"/>
    <property type="project" value="TreeGrafter"/>
</dbReference>